<keyword evidence="5" id="KW-0560">Oxidoreductase</keyword>
<sequence>MSFRPPRSLPILTLFHNVKSDKSRAALAMLQSKQKNASGEEKYRIDIMDEQQQTPTDTQLKQIASFLKSPTPWKDMVLVDDKDIGNAQDAFQALKNKPELLWCPIVVDWEKGAAVTGSKTLEAIEKLINERK</sequence>
<dbReference type="PROSITE" id="PS51353">
    <property type="entry name" value="ARSC"/>
    <property type="match status" value="1"/>
</dbReference>
<dbReference type="PANTHER" id="PTHR28071">
    <property type="entry name" value="REDOX PROTEIN FMP46, MITOCHONDRIAL-RELATED"/>
    <property type="match status" value="1"/>
</dbReference>
<dbReference type="Gene3D" id="3.40.30.10">
    <property type="entry name" value="Glutaredoxin"/>
    <property type="match status" value="1"/>
</dbReference>
<keyword evidence="8" id="KW-1185">Reference proteome</keyword>
<evidence type="ECO:0000256" key="2">
    <source>
        <dbReference type="ARBA" id="ARBA00004173"/>
    </source>
</evidence>
<keyword evidence="6" id="KW-0496">Mitochondrion</keyword>
<dbReference type="SUPFAM" id="SSF52833">
    <property type="entry name" value="Thioredoxin-like"/>
    <property type="match status" value="1"/>
</dbReference>
<accession>A0ABP9XUI5</accession>
<comment type="subcellular location">
    <subcellularLocation>
        <location evidence="2">Mitochondrion</location>
    </subcellularLocation>
</comment>
<reference evidence="7 8" key="1">
    <citation type="submission" date="2024-04" db="EMBL/GenBank/DDBJ databases">
        <title>genome sequences of Mucor flavus KT1a and Helicostylum pulchrum KT1b strains isolation_sourced from the surface of a dry-aged beef.</title>
        <authorList>
            <person name="Toyotome T."/>
            <person name="Hosono M."/>
            <person name="Torimaru M."/>
            <person name="Fukuda K."/>
            <person name="Mikami N."/>
        </authorList>
    </citation>
    <scope>NUCLEOTIDE SEQUENCE [LARGE SCALE GENOMIC DNA]</scope>
    <source>
        <strain evidence="7 8">KT1b</strain>
    </source>
</reference>
<evidence type="ECO:0000256" key="5">
    <source>
        <dbReference type="ARBA" id="ARBA00023002"/>
    </source>
</evidence>
<name>A0ABP9XUI5_9FUNG</name>
<dbReference type="InterPro" id="IPR006660">
    <property type="entry name" value="Arsenate_reductase-like"/>
</dbReference>
<comment type="caution">
    <text evidence="7">The sequence shown here is derived from an EMBL/GenBank/DDBJ whole genome shotgun (WGS) entry which is preliminary data.</text>
</comment>
<organism evidence="7 8">
    <name type="scientific">Helicostylum pulchrum</name>
    <dbReference type="NCBI Taxonomy" id="562976"/>
    <lineage>
        <taxon>Eukaryota</taxon>
        <taxon>Fungi</taxon>
        <taxon>Fungi incertae sedis</taxon>
        <taxon>Mucoromycota</taxon>
        <taxon>Mucoromycotina</taxon>
        <taxon>Mucoromycetes</taxon>
        <taxon>Mucorales</taxon>
        <taxon>Mucorineae</taxon>
        <taxon>Mucoraceae</taxon>
        <taxon>Helicostylum</taxon>
    </lineage>
</organism>
<dbReference type="Proteomes" id="UP001476247">
    <property type="component" value="Unassembled WGS sequence"/>
</dbReference>
<dbReference type="Pfam" id="PF07955">
    <property type="entry name" value="DUF1687"/>
    <property type="match status" value="1"/>
</dbReference>
<dbReference type="PANTHER" id="PTHR28071:SF1">
    <property type="entry name" value="REDOX PROTEIN FMP46, MITOCHONDRIAL-RELATED"/>
    <property type="match status" value="1"/>
</dbReference>
<gene>
    <name evidence="7" type="ORF">HPULCUR_003284</name>
</gene>
<proteinExistence type="inferred from homology"/>
<evidence type="ECO:0008006" key="9">
    <source>
        <dbReference type="Google" id="ProtNLM"/>
    </source>
</evidence>
<evidence type="ECO:0000256" key="3">
    <source>
        <dbReference type="ARBA" id="ARBA00009734"/>
    </source>
</evidence>
<comment type="similarity">
    <text evidence="3">Belongs to the FMP46 family.</text>
</comment>
<evidence type="ECO:0000313" key="7">
    <source>
        <dbReference type="EMBL" id="GAA5797888.1"/>
    </source>
</evidence>
<evidence type="ECO:0000256" key="6">
    <source>
        <dbReference type="ARBA" id="ARBA00023128"/>
    </source>
</evidence>
<protein>
    <recommendedName>
        <fullName evidence="9">Thioredoxin-like protein</fullName>
    </recommendedName>
</protein>
<comment type="function">
    <text evidence="1">Putative mitochondrial redox protein which could be involved in the reduction of small toxic molecules.</text>
</comment>
<evidence type="ECO:0000313" key="8">
    <source>
        <dbReference type="Proteomes" id="UP001476247"/>
    </source>
</evidence>
<dbReference type="InterPro" id="IPR012882">
    <property type="entry name" value="Fmp46"/>
</dbReference>
<dbReference type="EMBL" id="BAABUJ010000009">
    <property type="protein sequence ID" value="GAA5797888.1"/>
    <property type="molecule type" value="Genomic_DNA"/>
</dbReference>
<evidence type="ECO:0000256" key="4">
    <source>
        <dbReference type="ARBA" id="ARBA00022946"/>
    </source>
</evidence>
<keyword evidence="4" id="KW-0809">Transit peptide</keyword>
<dbReference type="InterPro" id="IPR036249">
    <property type="entry name" value="Thioredoxin-like_sf"/>
</dbReference>
<evidence type="ECO:0000256" key="1">
    <source>
        <dbReference type="ARBA" id="ARBA00002963"/>
    </source>
</evidence>